<evidence type="ECO:0000313" key="3">
    <source>
        <dbReference type="Proteomes" id="UP000309673"/>
    </source>
</evidence>
<dbReference type="InterPro" id="IPR029058">
    <property type="entry name" value="AB_hydrolase_fold"/>
</dbReference>
<protein>
    <submittedName>
        <fullName evidence="2">Alpha/beta hydrolase</fullName>
    </submittedName>
</protein>
<accession>A0A4U0FE55</accession>
<gene>
    <name evidence="2" type="ORF">E5161_14180</name>
</gene>
<dbReference type="InterPro" id="IPR000073">
    <property type="entry name" value="AB_hydrolase_1"/>
</dbReference>
<dbReference type="EMBL" id="SUPK01000006">
    <property type="protein sequence ID" value="TJY41542.1"/>
    <property type="molecule type" value="Genomic_DNA"/>
</dbReference>
<organism evidence="2 3">
    <name type="scientific">Cohnella pontilimi</name>
    <dbReference type="NCBI Taxonomy" id="2564100"/>
    <lineage>
        <taxon>Bacteria</taxon>
        <taxon>Bacillati</taxon>
        <taxon>Bacillota</taxon>
        <taxon>Bacilli</taxon>
        <taxon>Bacillales</taxon>
        <taxon>Paenibacillaceae</taxon>
        <taxon>Cohnella</taxon>
    </lineage>
</organism>
<dbReference type="RefSeq" id="WP_136778462.1">
    <property type="nucleotide sequence ID" value="NZ_SUPK01000006.1"/>
</dbReference>
<dbReference type="PANTHER" id="PTHR43433:SF5">
    <property type="entry name" value="AB HYDROLASE-1 DOMAIN-CONTAINING PROTEIN"/>
    <property type="match status" value="1"/>
</dbReference>
<dbReference type="GO" id="GO:0004806">
    <property type="term" value="F:triacylglycerol lipase activity"/>
    <property type="evidence" value="ECO:0007669"/>
    <property type="project" value="TreeGrafter"/>
</dbReference>
<reference evidence="2 3" key="1">
    <citation type="submission" date="2019-04" db="EMBL/GenBank/DDBJ databases">
        <title>Cohnella sp. nov., isolated from soil.</title>
        <authorList>
            <person name="Kim W."/>
        </authorList>
    </citation>
    <scope>NUCLEOTIDE SEQUENCE [LARGE SCALE GENOMIC DNA]</scope>
    <source>
        <strain evidence="2 3">CAU 1483</strain>
    </source>
</reference>
<sequence length="269" mass="30181">MSDPKSGYKKVNGLHMYYEIHGSGKPLILLHGQFATASMFYPLLPELAHHRQVVLIEQQGHGHTADMNRPLSFAQMGRDTAELLSQLGISEADVFGYSAGGTVALHLAKSNPNLIRKLALASTVYSMDGYFPDIVEGLKHASADAFPPQMKQEYERVAPHPENWSMLIAKGAEMANNANKEDFLEPAELQQITVPVLLVIGDHDIIRPEYARDMANLLHTKLVVVTGDHASYITTQPQSLLVHLKEFFEFAEENDRHDQIERHYRQRST</sequence>
<dbReference type="AlphaFoldDB" id="A0A4U0FE55"/>
<dbReference type="InterPro" id="IPR050471">
    <property type="entry name" value="AB_hydrolase"/>
</dbReference>
<dbReference type="OrthoDB" id="6191536at2"/>
<name>A0A4U0FE55_9BACL</name>
<dbReference type="Gene3D" id="3.40.50.1820">
    <property type="entry name" value="alpha/beta hydrolase"/>
    <property type="match status" value="1"/>
</dbReference>
<dbReference type="GO" id="GO:0046503">
    <property type="term" value="P:glycerolipid catabolic process"/>
    <property type="evidence" value="ECO:0007669"/>
    <property type="project" value="TreeGrafter"/>
</dbReference>
<dbReference type="Proteomes" id="UP000309673">
    <property type="component" value="Unassembled WGS sequence"/>
</dbReference>
<evidence type="ECO:0000313" key="2">
    <source>
        <dbReference type="EMBL" id="TJY41542.1"/>
    </source>
</evidence>
<dbReference type="SUPFAM" id="SSF53474">
    <property type="entry name" value="alpha/beta-Hydrolases"/>
    <property type="match status" value="1"/>
</dbReference>
<comment type="caution">
    <text evidence="2">The sequence shown here is derived from an EMBL/GenBank/DDBJ whole genome shotgun (WGS) entry which is preliminary data.</text>
</comment>
<feature type="domain" description="AB hydrolase-1" evidence="1">
    <location>
        <begin position="25"/>
        <end position="128"/>
    </location>
</feature>
<evidence type="ECO:0000259" key="1">
    <source>
        <dbReference type="Pfam" id="PF00561"/>
    </source>
</evidence>
<keyword evidence="2" id="KW-0378">Hydrolase</keyword>
<dbReference type="Pfam" id="PF00561">
    <property type="entry name" value="Abhydrolase_1"/>
    <property type="match status" value="1"/>
</dbReference>
<dbReference type="PANTHER" id="PTHR43433">
    <property type="entry name" value="HYDROLASE, ALPHA/BETA FOLD FAMILY PROTEIN"/>
    <property type="match status" value="1"/>
</dbReference>
<keyword evidence="3" id="KW-1185">Reference proteome</keyword>
<proteinExistence type="predicted"/>